<dbReference type="GO" id="GO:0044281">
    <property type="term" value="P:small molecule metabolic process"/>
    <property type="evidence" value="ECO:0007669"/>
    <property type="project" value="UniProtKB-ARBA"/>
</dbReference>
<protein>
    <submittedName>
        <fullName evidence="11">Acyl-CoA dehydrogenase family member 9, mitochondrial</fullName>
    </submittedName>
</protein>
<feature type="domain" description="ACAD9/ACADV-like C-terminal" evidence="10">
    <location>
        <begin position="492"/>
        <end position="588"/>
    </location>
</feature>
<evidence type="ECO:0000259" key="9">
    <source>
        <dbReference type="Pfam" id="PF02771"/>
    </source>
</evidence>
<comment type="cofactor">
    <cofactor evidence="1">
        <name>FAD</name>
        <dbReference type="ChEBI" id="CHEBI:57692"/>
    </cofactor>
</comment>
<comment type="subcellular location">
    <subcellularLocation>
        <location evidence="2">Mitochondrion</location>
    </subcellularLocation>
</comment>
<dbReference type="SUPFAM" id="SSF47203">
    <property type="entry name" value="Acyl-CoA dehydrogenase C-terminal domain-like"/>
    <property type="match status" value="1"/>
</dbReference>
<evidence type="ECO:0000313" key="11">
    <source>
        <dbReference type="EMBL" id="KOC70000.1"/>
    </source>
</evidence>
<feature type="domain" description="Acyl-CoA oxidase/dehydrogenase middle" evidence="8">
    <location>
        <begin position="187"/>
        <end position="283"/>
    </location>
</feature>
<keyword evidence="12" id="KW-1185">Reference proteome</keyword>
<dbReference type="Gene3D" id="1.20.140.10">
    <property type="entry name" value="Butyryl-CoA Dehydrogenase, subunit A, domain 3"/>
    <property type="match status" value="2"/>
</dbReference>
<dbReference type="OrthoDB" id="354at2759"/>
<evidence type="ECO:0000256" key="2">
    <source>
        <dbReference type="ARBA" id="ARBA00004173"/>
    </source>
</evidence>
<dbReference type="GO" id="GO:0050660">
    <property type="term" value="F:flavin adenine dinucleotide binding"/>
    <property type="evidence" value="ECO:0007669"/>
    <property type="project" value="InterPro"/>
</dbReference>
<dbReference type="Pfam" id="PF02771">
    <property type="entry name" value="Acyl-CoA_dh_N"/>
    <property type="match status" value="1"/>
</dbReference>
<dbReference type="STRING" id="597456.A0A0L7RGK4"/>
<evidence type="ECO:0000259" key="8">
    <source>
        <dbReference type="Pfam" id="PF02770"/>
    </source>
</evidence>
<dbReference type="PANTHER" id="PTHR43884:SF9">
    <property type="entry name" value="COMPLEX I ASSEMBLY FACTOR ACAD9, MITOCHONDRIAL"/>
    <property type="match status" value="1"/>
</dbReference>
<keyword evidence="6" id="KW-0560">Oxidoreductase</keyword>
<organism evidence="11 12">
    <name type="scientific">Habropoda laboriosa</name>
    <dbReference type="NCBI Taxonomy" id="597456"/>
    <lineage>
        <taxon>Eukaryota</taxon>
        <taxon>Metazoa</taxon>
        <taxon>Ecdysozoa</taxon>
        <taxon>Arthropoda</taxon>
        <taxon>Hexapoda</taxon>
        <taxon>Insecta</taxon>
        <taxon>Pterygota</taxon>
        <taxon>Neoptera</taxon>
        <taxon>Endopterygota</taxon>
        <taxon>Hymenoptera</taxon>
        <taxon>Apocrita</taxon>
        <taxon>Aculeata</taxon>
        <taxon>Apoidea</taxon>
        <taxon>Anthophila</taxon>
        <taxon>Apidae</taxon>
        <taxon>Habropoda</taxon>
    </lineage>
</organism>
<dbReference type="EMBL" id="KQ414596">
    <property type="protein sequence ID" value="KOC70000.1"/>
    <property type="molecule type" value="Genomic_DNA"/>
</dbReference>
<dbReference type="InterPro" id="IPR009100">
    <property type="entry name" value="AcylCoA_DH/oxidase_NM_dom_sf"/>
</dbReference>
<evidence type="ECO:0000313" key="12">
    <source>
        <dbReference type="Proteomes" id="UP000053825"/>
    </source>
</evidence>
<dbReference type="Pfam" id="PF21343">
    <property type="entry name" value="ACAD9-ACADV_C"/>
    <property type="match status" value="1"/>
</dbReference>
<dbReference type="GO" id="GO:0005739">
    <property type="term" value="C:mitochondrion"/>
    <property type="evidence" value="ECO:0007669"/>
    <property type="project" value="UniProtKB-SubCell"/>
</dbReference>
<dbReference type="Proteomes" id="UP000053825">
    <property type="component" value="Unassembled WGS sequence"/>
</dbReference>
<dbReference type="GO" id="GO:0003995">
    <property type="term" value="F:acyl-CoA dehydrogenase activity"/>
    <property type="evidence" value="ECO:0007669"/>
    <property type="project" value="TreeGrafter"/>
</dbReference>
<name>A0A0L7RGK4_9HYME</name>
<dbReference type="PANTHER" id="PTHR43884">
    <property type="entry name" value="ACYL-COA DEHYDROGENASE"/>
    <property type="match status" value="1"/>
</dbReference>
<keyword evidence="3" id="KW-0285">Flavoprotein</keyword>
<evidence type="ECO:0000256" key="7">
    <source>
        <dbReference type="ARBA" id="ARBA00023128"/>
    </source>
</evidence>
<keyword evidence="4" id="KW-0274">FAD</keyword>
<dbReference type="InterPro" id="IPR036250">
    <property type="entry name" value="AcylCo_DH-like_C"/>
</dbReference>
<dbReference type="Pfam" id="PF02770">
    <property type="entry name" value="Acyl-CoA_dh_M"/>
    <property type="match status" value="1"/>
</dbReference>
<accession>A0A0L7RGK4</accession>
<evidence type="ECO:0000256" key="5">
    <source>
        <dbReference type="ARBA" id="ARBA00022946"/>
    </source>
</evidence>
<evidence type="ECO:0000256" key="1">
    <source>
        <dbReference type="ARBA" id="ARBA00001974"/>
    </source>
</evidence>
<dbReference type="InterPro" id="IPR013786">
    <property type="entry name" value="AcylCoA_DH/ox_N"/>
</dbReference>
<dbReference type="InterPro" id="IPR037069">
    <property type="entry name" value="AcylCoA_DH/ox_N_sf"/>
</dbReference>
<feature type="domain" description="Acyl-CoA dehydrogenase/oxidase N-terminal" evidence="9">
    <location>
        <begin position="101"/>
        <end position="181"/>
    </location>
</feature>
<proteinExistence type="predicted"/>
<evidence type="ECO:0000256" key="4">
    <source>
        <dbReference type="ARBA" id="ARBA00022827"/>
    </source>
</evidence>
<dbReference type="Gene3D" id="1.10.540.10">
    <property type="entry name" value="Acyl-CoA dehydrogenase/oxidase, N-terminal domain"/>
    <property type="match status" value="1"/>
</dbReference>
<dbReference type="InterPro" id="IPR006091">
    <property type="entry name" value="Acyl-CoA_Oxase/DH_mid-dom"/>
</dbReference>
<evidence type="ECO:0000256" key="3">
    <source>
        <dbReference type="ARBA" id="ARBA00022630"/>
    </source>
</evidence>
<dbReference type="InterPro" id="IPR049448">
    <property type="entry name" value="ACAD9/ACADV-like_C"/>
</dbReference>
<keyword evidence="5" id="KW-0809">Transit peptide</keyword>
<keyword evidence="7" id="KW-0496">Mitochondrion</keyword>
<dbReference type="SUPFAM" id="SSF56645">
    <property type="entry name" value="Acyl-CoA dehydrogenase NM domain-like"/>
    <property type="match status" value="1"/>
</dbReference>
<dbReference type="Gene3D" id="2.40.110.10">
    <property type="entry name" value="Butyryl-CoA Dehydrogenase, subunit A, domain 2"/>
    <property type="match status" value="1"/>
</dbReference>
<sequence length="621" mass="71180">MFTQKLLQKNKIFHLKSNYMLKRYLKEATATGLTHENILFEPHAKKKPQREPFIKCLIAKTFSEELFAYPETHPYRYQNFVDWLKPIESYILSCVNNDILDKKEILDQLRELEVFRAHIDEGNRGLNFSKTESLKLIETLSILPWLGTYIVKNHILPIEIIFKYGAKEQMFKYYPKIMSGEITPTICINEGDYGTNINNIKSYIVTETEDTWLLNGEKTFVVNGINSNLFLVIARDTGSRWLDSPDSFSLLLVERDFEGVTCNNVCEAIGRHDTSTCTICFKDTVIPTENIIGKPGSAFPILLEYLKPGNQNVTAQAISILRNFTNQLIVDIFNIKHFDKNLYEFDIAKKILGEITFSLYSMESVAYLTSGIIDKYENQNAEIEQIITETYCANKCLSCIQAGLQLIGARSCLHNKLYTQAFHDALALTTMDANNLDALTYVAVNILKDIGKESHTHVHKKRNMQKYPIYNIIDSIFKKQNSVTSISKYLHPSLEYGAQHLEDTINLLSDGVARILIRNGSEIVDKFTELQKITEMLTEIYVVYANLTRSSRSYSIGVRNADIEKNIGVNAAYITHNKIHSIVSDIERGPVHNGDYGYINTMEFLYGKRKYPIEHPMTRTY</sequence>
<evidence type="ECO:0000259" key="10">
    <source>
        <dbReference type="Pfam" id="PF21343"/>
    </source>
</evidence>
<gene>
    <name evidence="11" type="ORF">WH47_08261</name>
</gene>
<dbReference type="AlphaFoldDB" id="A0A0L7RGK4"/>
<dbReference type="InterPro" id="IPR046373">
    <property type="entry name" value="Acyl-CoA_Oxase/DH_mid-dom_sf"/>
</dbReference>
<reference evidence="11 12" key="1">
    <citation type="submission" date="2015-07" db="EMBL/GenBank/DDBJ databases">
        <title>The genome of Habropoda laboriosa.</title>
        <authorList>
            <person name="Pan H."/>
            <person name="Kapheim K."/>
        </authorList>
    </citation>
    <scope>NUCLEOTIDE SEQUENCE [LARGE SCALE GENOMIC DNA]</scope>
    <source>
        <strain evidence="11">0110345459</strain>
    </source>
</reference>
<evidence type="ECO:0000256" key="6">
    <source>
        <dbReference type="ARBA" id="ARBA00023002"/>
    </source>
</evidence>